<dbReference type="CDD" id="cd03353">
    <property type="entry name" value="LbH_GlmU_C"/>
    <property type="match status" value="1"/>
</dbReference>
<keyword evidence="22" id="KW-1185">Reference proteome</keyword>
<dbReference type="EC" id="2.3.1.157" evidence="18"/>
<feature type="binding site" evidence="18">
    <location>
        <begin position="386"/>
        <end position="387"/>
    </location>
    <ligand>
        <name>acetyl-CoA</name>
        <dbReference type="ChEBI" id="CHEBI:57288"/>
    </ligand>
</feature>
<evidence type="ECO:0000256" key="17">
    <source>
        <dbReference type="ARBA" id="ARBA00049628"/>
    </source>
</evidence>
<feature type="binding site" evidence="18">
    <location>
        <position position="377"/>
    </location>
    <ligand>
        <name>UDP-N-acetyl-alpha-D-glucosamine</name>
        <dbReference type="ChEBI" id="CHEBI:57705"/>
    </ligand>
</feature>
<evidence type="ECO:0000256" key="18">
    <source>
        <dbReference type="HAMAP-Rule" id="MF_01631"/>
    </source>
</evidence>
<feature type="binding site" evidence="18">
    <location>
        <position position="169"/>
    </location>
    <ligand>
        <name>UDP-N-acetyl-alpha-D-glucosamine</name>
        <dbReference type="ChEBI" id="CHEBI:57705"/>
    </ligand>
</feature>
<evidence type="ECO:0000256" key="16">
    <source>
        <dbReference type="ARBA" id="ARBA00048493"/>
    </source>
</evidence>
<feature type="region of interest" description="Linker" evidence="18">
    <location>
        <begin position="230"/>
        <end position="250"/>
    </location>
</feature>
<comment type="subcellular location">
    <subcellularLocation>
        <location evidence="1 18">Cytoplasm</location>
    </subcellularLocation>
</comment>
<accession>A0ABY6JE65</accession>
<keyword evidence="5 18" id="KW-0808">Transferase</keyword>
<dbReference type="PANTHER" id="PTHR43584:SF3">
    <property type="entry name" value="BIFUNCTIONAL PROTEIN GLMU"/>
    <property type="match status" value="1"/>
</dbReference>
<protein>
    <recommendedName>
        <fullName evidence="18">Bifunctional protein GlmU</fullName>
    </recommendedName>
    <domain>
        <recommendedName>
            <fullName evidence="18">UDP-N-acetylglucosamine pyrophosphorylase</fullName>
            <ecNumber evidence="18">2.7.7.23</ecNumber>
        </recommendedName>
        <alternativeName>
            <fullName evidence="18">N-acetylglucosamine-1-phosphate uridyltransferase</fullName>
        </alternativeName>
    </domain>
    <domain>
        <recommendedName>
            <fullName evidence="18">Glucosamine-1-phosphate N-acetyltransferase</fullName>
            <ecNumber evidence="18">2.3.1.157</ecNumber>
        </recommendedName>
    </domain>
</protein>
<feature type="binding site" evidence="18">
    <location>
        <position position="366"/>
    </location>
    <ligand>
        <name>UDP-N-acetyl-alpha-D-glucosamine</name>
        <dbReference type="ChEBI" id="CHEBI:57705"/>
    </ligand>
</feature>
<feature type="region of interest" description="N-acetyltransferase" evidence="18">
    <location>
        <begin position="251"/>
        <end position="456"/>
    </location>
</feature>
<keyword evidence="10 18" id="KW-0133">Cell shape</keyword>
<dbReference type="SUPFAM" id="SSF51161">
    <property type="entry name" value="Trimeric LpxA-like enzymes"/>
    <property type="match status" value="1"/>
</dbReference>
<feature type="binding site" evidence="18">
    <location>
        <begin position="81"/>
        <end position="82"/>
    </location>
    <ligand>
        <name>UDP-N-acetyl-alpha-D-glucosamine</name>
        <dbReference type="ChEBI" id="CHEBI:57705"/>
    </ligand>
</feature>
<dbReference type="Pfam" id="PF12804">
    <property type="entry name" value="NTP_transf_3"/>
    <property type="match status" value="1"/>
</dbReference>
<reference evidence="21 22" key="1">
    <citation type="submission" date="2021-05" db="EMBL/GenBank/DDBJ databases">
        <title>Isolation, identification, and the growth promoting effects of Pantoea dispersa strain YSD J2 from the aboveground leaves of Cyperus esculentus L.Var. Sativus.</title>
        <authorList>
            <person name="Wang S."/>
            <person name="Tang X.M."/>
            <person name="Huang Y.N."/>
        </authorList>
    </citation>
    <scope>NUCLEOTIDE SEQUENCE [LARGE SCALE GENOMIC DNA]</scope>
    <source>
        <strain evidence="22">YSD YN2</strain>
    </source>
</reference>
<evidence type="ECO:0000256" key="13">
    <source>
        <dbReference type="ARBA" id="ARBA00023315"/>
    </source>
</evidence>
<dbReference type="Proteomes" id="UP001156318">
    <property type="component" value="Chromosome"/>
</dbReference>
<dbReference type="PROSITE" id="PS00101">
    <property type="entry name" value="HEXAPEP_TRANSFERASES"/>
    <property type="match status" value="1"/>
</dbReference>
<keyword evidence="8 18" id="KW-0677">Repeat</keyword>
<comment type="pathway">
    <text evidence="18">Nucleotide-sugar biosynthesis; UDP-N-acetyl-alpha-D-glucosamine biosynthesis; N-acetyl-alpha-D-glucosamine 1-phosphate from alpha-D-glucosamine 6-phosphate (route II): step 2/2.</text>
</comment>
<feature type="binding site" evidence="18">
    <location>
        <position position="380"/>
    </location>
    <ligand>
        <name>acetyl-CoA</name>
        <dbReference type="ChEBI" id="CHEBI:57288"/>
    </ligand>
</feature>
<feature type="binding site" evidence="18">
    <location>
        <position position="76"/>
    </location>
    <ligand>
        <name>UDP-N-acetyl-alpha-D-glucosamine</name>
        <dbReference type="ChEBI" id="CHEBI:57705"/>
    </ligand>
</feature>
<dbReference type="CDD" id="cd02540">
    <property type="entry name" value="GT2_GlmU_N_bac"/>
    <property type="match status" value="1"/>
</dbReference>
<keyword evidence="4 18" id="KW-0963">Cytoplasm</keyword>
<evidence type="ECO:0000259" key="19">
    <source>
        <dbReference type="Pfam" id="PF12804"/>
    </source>
</evidence>
<comment type="catalytic activity">
    <reaction evidence="15 18">
        <text>alpha-D-glucosamine 1-phosphate + acetyl-CoA = N-acetyl-alpha-D-glucosamine 1-phosphate + CoA + H(+)</text>
        <dbReference type="Rhea" id="RHEA:13725"/>
        <dbReference type="ChEBI" id="CHEBI:15378"/>
        <dbReference type="ChEBI" id="CHEBI:57287"/>
        <dbReference type="ChEBI" id="CHEBI:57288"/>
        <dbReference type="ChEBI" id="CHEBI:57776"/>
        <dbReference type="ChEBI" id="CHEBI:58516"/>
        <dbReference type="EC" id="2.3.1.157"/>
    </reaction>
</comment>
<feature type="binding site" evidence="18">
    <location>
        <position position="227"/>
    </location>
    <ligand>
        <name>Mg(2+)</name>
        <dbReference type="ChEBI" id="CHEBI:18420"/>
    </ligand>
</feature>
<feature type="binding site" evidence="18">
    <location>
        <position position="154"/>
    </location>
    <ligand>
        <name>UDP-N-acetyl-alpha-D-glucosamine</name>
        <dbReference type="ChEBI" id="CHEBI:57705"/>
    </ligand>
</feature>
<dbReference type="InterPro" id="IPR038009">
    <property type="entry name" value="GlmU_C_LbH"/>
</dbReference>
<evidence type="ECO:0000313" key="22">
    <source>
        <dbReference type="Proteomes" id="UP001156318"/>
    </source>
</evidence>
<keyword evidence="7 18" id="KW-0479">Metal-binding</keyword>
<dbReference type="HAMAP" id="MF_01631">
    <property type="entry name" value="GlmU"/>
    <property type="match status" value="1"/>
</dbReference>
<evidence type="ECO:0000256" key="15">
    <source>
        <dbReference type="ARBA" id="ARBA00048247"/>
    </source>
</evidence>
<evidence type="ECO:0000256" key="4">
    <source>
        <dbReference type="ARBA" id="ARBA00022490"/>
    </source>
</evidence>
<dbReference type="InterPro" id="IPR011004">
    <property type="entry name" value="Trimer_LpxA-like_sf"/>
</dbReference>
<feature type="binding site" evidence="18">
    <location>
        <begin position="11"/>
        <end position="14"/>
    </location>
    <ligand>
        <name>UDP-N-acetyl-alpha-D-glucosamine</name>
        <dbReference type="ChEBI" id="CHEBI:57705"/>
    </ligand>
</feature>
<evidence type="ECO:0000313" key="21">
    <source>
        <dbReference type="EMBL" id="UYU31922.1"/>
    </source>
</evidence>
<feature type="binding site" evidence="18">
    <location>
        <position position="227"/>
    </location>
    <ligand>
        <name>UDP-N-acetyl-alpha-D-glucosamine</name>
        <dbReference type="ChEBI" id="CHEBI:57705"/>
    </ligand>
</feature>
<proteinExistence type="inferred from homology"/>
<comment type="subunit">
    <text evidence="18">Homotrimer.</text>
</comment>
<comment type="function">
    <text evidence="17 18">Catalyzes the last two sequential reactions in the de novo biosynthetic pathway for UDP-N-acetylglucosamine (UDP-GlcNAc). The C-terminal domain catalyzes the transfer of acetyl group from acetyl coenzyme A to glucosamine-1-phosphate (GlcN-1-P) to produce N-acetylglucosamine-1-phosphate (GlcNAc-1-P), which is converted into UDP-GlcNAc by the transfer of uridine 5-monophosphate (from uridine 5-triphosphate), a reaction catalyzed by the N-terminal domain.</text>
</comment>
<dbReference type="PANTHER" id="PTHR43584">
    <property type="entry name" value="NUCLEOTIDYL TRANSFERASE"/>
    <property type="match status" value="1"/>
</dbReference>
<feature type="binding site" evidence="18">
    <location>
        <position position="25"/>
    </location>
    <ligand>
        <name>UDP-N-acetyl-alpha-D-glucosamine</name>
        <dbReference type="ChEBI" id="CHEBI:57705"/>
    </ligand>
</feature>
<dbReference type="NCBIfam" id="TIGR01173">
    <property type="entry name" value="glmU"/>
    <property type="match status" value="1"/>
</dbReference>
<evidence type="ECO:0000256" key="5">
    <source>
        <dbReference type="ARBA" id="ARBA00022679"/>
    </source>
</evidence>
<dbReference type="InterPro" id="IPR056729">
    <property type="entry name" value="GMPPB_C"/>
</dbReference>
<evidence type="ECO:0000256" key="7">
    <source>
        <dbReference type="ARBA" id="ARBA00022723"/>
    </source>
</evidence>
<feature type="domain" description="MobA-like NTP transferase" evidence="19">
    <location>
        <begin position="8"/>
        <end position="121"/>
    </location>
</feature>
<keyword evidence="14 18" id="KW-0961">Cell wall biogenesis/degradation</keyword>
<evidence type="ECO:0000256" key="8">
    <source>
        <dbReference type="ARBA" id="ARBA00022737"/>
    </source>
</evidence>
<dbReference type="Gene3D" id="2.160.10.10">
    <property type="entry name" value="Hexapeptide repeat proteins"/>
    <property type="match status" value="1"/>
</dbReference>
<evidence type="ECO:0000256" key="11">
    <source>
        <dbReference type="ARBA" id="ARBA00022984"/>
    </source>
</evidence>
<evidence type="ECO:0000256" key="9">
    <source>
        <dbReference type="ARBA" id="ARBA00022842"/>
    </source>
</evidence>
<feature type="region of interest" description="Pyrophosphorylase" evidence="18">
    <location>
        <begin position="1"/>
        <end position="229"/>
    </location>
</feature>
<feature type="binding site" evidence="18">
    <location>
        <position position="440"/>
    </location>
    <ligand>
        <name>acetyl-CoA</name>
        <dbReference type="ChEBI" id="CHEBI:57288"/>
    </ligand>
</feature>
<comment type="similarity">
    <text evidence="3 18">In the N-terminal section; belongs to the N-acetylglucosamine-1-phosphate uridyltransferase family.</text>
</comment>
<dbReference type="InterPro" id="IPR005882">
    <property type="entry name" value="Bifunctional_GlmU"/>
</dbReference>
<keyword evidence="13 18" id="KW-0012">Acyltransferase</keyword>
<comment type="pathway">
    <text evidence="18">Bacterial outer membrane biogenesis; LPS lipid A biosynthesis.</text>
</comment>
<organism evidence="21 22">
    <name type="scientific">Siccibacter colletis</name>
    <dbReference type="NCBI Taxonomy" id="1505757"/>
    <lineage>
        <taxon>Bacteria</taxon>
        <taxon>Pseudomonadati</taxon>
        <taxon>Pseudomonadota</taxon>
        <taxon>Gammaproteobacteria</taxon>
        <taxon>Enterobacterales</taxon>
        <taxon>Enterobacteriaceae</taxon>
        <taxon>Siccibacter</taxon>
    </lineage>
</organism>
<feature type="binding site" evidence="18">
    <location>
        <position position="405"/>
    </location>
    <ligand>
        <name>acetyl-CoA</name>
        <dbReference type="ChEBI" id="CHEBI:57288"/>
    </ligand>
</feature>
<keyword evidence="11 18" id="KW-0573">Peptidoglycan synthesis</keyword>
<dbReference type="Pfam" id="PF25087">
    <property type="entry name" value="GMPPB_C"/>
    <property type="match status" value="1"/>
</dbReference>
<feature type="binding site" evidence="18">
    <location>
        <position position="140"/>
    </location>
    <ligand>
        <name>UDP-N-acetyl-alpha-D-glucosamine</name>
        <dbReference type="ChEBI" id="CHEBI:57705"/>
    </ligand>
</feature>
<feature type="binding site" evidence="18">
    <location>
        <position position="351"/>
    </location>
    <ligand>
        <name>UDP-N-acetyl-alpha-D-glucosamine</name>
        <dbReference type="ChEBI" id="CHEBI:57705"/>
    </ligand>
</feature>
<feature type="active site" description="Proton acceptor" evidence="18">
    <location>
        <position position="363"/>
    </location>
</feature>
<evidence type="ECO:0000256" key="14">
    <source>
        <dbReference type="ARBA" id="ARBA00023316"/>
    </source>
</evidence>
<dbReference type="EMBL" id="CP074352">
    <property type="protein sequence ID" value="UYU31922.1"/>
    <property type="molecule type" value="Genomic_DNA"/>
</dbReference>
<feature type="binding site" evidence="18">
    <location>
        <position position="423"/>
    </location>
    <ligand>
        <name>acetyl-CoA</name>
        <dbReference type="ChEBI" id="CHEBI:57288"/>
    </ligand>
</feature>
<keyword evidence="6 18" id="KW-0548">Nucleotidyltransferase</keyword>
<dbReference type="InterPro" id="IPR018357">
    <property type="entry name" value="Hexapep_transf_CS"/>
</dbReference>
<dbReference type="InterPro" id="IPR050065">
    <property type="entry name" value="GlmU-like"/>
</dbReference>
<comment type="pathway">
    <text evidence="18">Nucleotide-sugar biosynthesis; UDP-N-acetyl-alpha-D-glucosamine biosynthesis; UDP-N-acetyl-alpha-D-glucosamine from N-acetyl-alpha-D-glucosamine 1-phosphate: step 1/1.</text>
</comment>
<name>A0ABY6JE65_9ENTR</name>
<dbReference type="RefSeq" id="WP_264385096.1">
    <property type="nucleotide sequence ID" value="NZ_CP074352.1"/>
</dbReference>
<feature type="domain" description="Mannose-1-phosphate guanyltransferase C-terminal" evidence="20">
    <location>
        <begin position="268"/>
        <end position="348"/>
    </location>
</feature>
<feature type="binding site" evidence="18">
    <location>
        <position position="105"/>
    </location>
    <ligand>
        <name>Mg(2+)</name>
        <dbReference type="ChEBI" id="CHEBI:18420"/>
    </ligand>
</feature>
<dbReference type="Pfam" id="PF00132">
    <property type="entry name" value="Hexapep"/>
    <property type="match status" value="1"/>
</dbReference>
<evidence type="ECO:0000256" key="6">
    <source>
        <dbReference type="ARBA" id="ARBA00022695"/>
    </source>
</evidence>
<dbReference type="NCBIfam" id="NF006986">
    <property type="entry name" value="PRK09451.1"/>
    <property type="match status" value="1"/>
</dbReference>
<evidence type="ECO:0000259" key="20">
    <source>
        <dbReference type="Pfam" id="PF25087"/>
    </source>
</evidence>
<dbReference type="InterPro" id="IPR025877">
    <property type="entry name" value="MobA-like_NTP_Trfase"/>
</dbReference>
<keyword evidence="12 18" id="KW-0511">Multifunctional enzyme</keyword>
<feature type="binding site" evidence="18">
    <location>
        <begin position="103"/>
        <end position="105"/>
    </location>
    <ligand>
        <name>UDP-N-acetyl-alpha-D-glucosamine</name>
        <dbReference type="ChEBI" id="CHEBI:57705"/>
    </ligand>
</feature>
<gene>
    <name evidence="18 21" type="primary">glmU</name>
    <name evidence="21" type="ORF">KFZ77_19325</name>
</gene>
<evidence type="ECO:0000256" key="2">
    <source>
        <dbReference type="ARBA" id="ARBA00007707"/>
    </source>
</evidence>
<evidence type="ECO:0000256" key="10">
    <source>
        <dbReference type="ARBA" id="ARBA00022960"/>
    </source>
</evidence>
<evidence type="ECO:0000256" key="1">
    <source>
        <dbReference type="ARBA" id="ARBA00004496"/>
    </source>
</evidence>
<dbReference type="InterPro" id="IPR001451">
    <property type="entry name" value="Hexapep"/>
</dbReference>
<dbReference type="InterPro" id="IPR029044">
    <property type="entry name" value="Nucleotide-diphossugar_trans"/>
</dbReference>
<comment type="catalytic activity">
    <reaction evidence="16 18">
        <text>N-acetyl-alpha-D-glucosamine 1-phosphate + UTP + H(+) = UDP-N-acetyl-alpha-D-glucosamine + diphosphate</text>
        <dbReference type="Rhea" id="RHEA:13509"/>
        <dbReference type="ChEBI" id="CHEBI:15378"/>
        <dbReference type="ChEBI" id="CHEBI:33019"/>
        <dbReference type="ChEBI" id="CHEBI:46398"/>
        <dbReference type="ChEBI" id="CHEBI:57705"/>
        <dbReference type="ChEBI" id="CHEBI:57776"/>
        <dbReference type="EC" id="2.7.7.23"/>
    </reaction>
</comment>
<comment type="similarity">
    <text evidence="2 18">In the C-terminal section; belongs to the transferase hexapeptide repeat family.</text>
</comment>
<sequence length="456" mass="49072">MSNSALSVVILAAGKGTRMYSDLPKVLHRIAGKPMVQHVIDTATKSGAKNVHLVYGHGGELLKQTLRGDALNWVLQAEQLGTGHAMQQAAPFFADDEDILMLYGDVPLITLETLTRLREAKPQGGIGLLTVKLDDPTGYGRIVRENGAVVGIVEHKDATDVQRQINEINTGILVANGADLKRWLGKLNNNNAQGEYYITDVIAMAHQEGREVVAAHPDRLSEVEGVNNRLQLSRLERVYQAEQAEKLLLAGVMLLDPARFDLRGELTHGRDVEIDTNVIIEGQVTLGHRVKIGTGCVIKNSVIGDDCEISPYTVVEDARLDAACTIGPFARLRPGAELAEGAHVGNFVEMKKARLGKGSKAGHLSYLGDAEIGDNVNIGAGTITCNYDGANKHKTLIGDDVFVGSDTQLVAPVSVGNGATIAAGTTVTRDVAEHELVLSRVPQVHKQGWQRPVKKK</sequence>
<dbReference type="Gene3D" id="3.90.550.10">
    <property type="entry name" value="Spore Coat Polysaccharide Biosynthesis Protein SpsA, Chain A"/>
    <property type="match status" value="1"/>
</dbReference>
<dbReference type="SUPFAM" id="SSF53448">
    <property type="entry name" value="Nucleotide-diphospho-sugar transferases"/>
    <property type="match status" value="1"/>
</dbReference>
<evidence type="ECO:0000256" key="3">
    <source>
        <dbReference type="ARBA" id="ARBA00007947"/>
    </source>
</evidence>
<keyword evidence="9 18" id="KW-0460">Magnesium</keyword>
<evidence type="ECO:0000256" key="12">
    <source>
        <dbReference type="ARBA" id="ARBA00023268"/>
    </source>
</evidence>
<dbReference type="EC" id="2.7.7.23" evidence="18"/>
<comment type="cofactor">
    <cofactor evidence="18">
        <name>Mg(2+)</name>
        <dbReference type="ChEBI" id="CHEBI:18420"/>
    </cofactor>
    <text evidence="18">Binds 1 Mg(2+) ion per subunit.</text>
</comment>
<feature type="binding site" evidence="18">
    <location>
        <position position="333"/>
    </location>
    <ligand>
        <name>UDP-N-acetyl-alpha-D-glucosamine</name>
        <dbReference type="ChEBI" id="CHEBI:57705"/>
    </ligand>
</feature>